<dbReference type="Pfam" id="PF10410">
    <property type="entry name" value="DnaB_bind"/>
    <property type="match status" value="1"/>
</dbReference>
<comment type="domain">
    <text evidence="12">Contains an N-terminal zinc-binding domain, a central core domain that contains the primase activity, and a C-terminal DnaB-binding domain.</text>
</comment>
<dbReference type="Gene3D" id="3.90.980.10">
    <property type="entry name" value="DNA primase, catalytic core, N-terminal domain"/>
    <property type="match status" value="1"/>
</dbReference>
<evidence type="ECO:0000256" key="8">
    <source>
        <dbReference type="ARBA" id="ARBA00022833"/>
    </source>
</evidence>
<dbReference type="InterPro" id="IPR036977">
    <property type="entry name" value="DNA_primase_Znf_CHC2"/>
</dbReference>
<dbReference type="Pfam" id="PF01807">
    <property type="entry name" value="Zn_ribbon_DnaG"/>
    <property type="match status" value="1"/>
</dbReference>
<dbReference type="RefSeq" id="WP_186981395.1">
    <property type="nucleotide sequence ID" value="NZ_JACOQH010000001.1"/>
</dbReference>
<feature type="zinc finger region" description="CHC2-type" evidence="12">
    <location>
        <begin position="39"/>
        <end position="63"/>
    </location>
</feature>
<comment type="catalytic activity">
    <reaction evidence="12">
        <text>ssDNA + n NTP = ssDNA/pppN(pN)n-1 hybrid + (n-1) diphosphate.</text>
        <dbReference type="EC" id="2.7.7.101"/>
    </reaction>
</comment>
<dbReference type="EC" id="2.7.7.101" evidence="12"/>
<comment type="subunit">
    <text evidence="12">Monomer. Interacts with DnaB.</text>
</comment>
<dbReference type="HAMAP" id="MF_00974">
    <property type="entry name" value="DNA_primase_DnaG"/>
    <property type="match status" value="1"/>
</dbReference>
<organism evidence="15 16">
    <name type="scientific">Roseburia yibonii</name>
    <dbReference type="NCBI Taxonomy" id="2763063"/>
    <lineage>
        <taxon>Bacteria</taxon>
        <taxon>Bacillati</taxon>
        <taxon>Bacillota</taxon>
        <taxon>Clostridia</taxon>
        <taxon>Lachnospirales</taxon>
        <taxon>Lachnospiraceae</taxon>
        <taxon>Roseburia</taxon>
    </lineage>
</organism>
<sequence>MPYYSDELIEEVRSRNDIVDVISGYVRLQKKGSTYFGLCPFHNEKTGSFSVSPAKQMYYCFGCGAGGNVFTFLMEYENFTFPEAMQALADRAGIDLPKQELSGEAKRESDKRSRLLEINKEAGKYYYTLLRNERGAQALSYFRKRELSDATMQKFGLGYSDKYSDDLYRYLKSKGYEDEILKDSGLVGFDEKRGGHDKFWNRAMFPIMDIHNKVIGFGGRVMGDGEPKYLNSQETKIFDKSRNLYALNFARQSKRPYMLLCEGYMDVIALHQAGFDNAVASLGTSFTSGHASLLKRYTKEVYLTFDSDGAGIKAALRAIPILKEVGLSAKVINMKPYKDPDEFIKALGAEAYQERIDQAENSFMFEIRILQQDYDMKDPEGKTAFQHETAKKLAQFPEEMERNNYIEAVAEHYRMGYENLRKLVNQYGAQGGLAREPVKLKSATREVKKKEDGMKQSQKLLLTWLIEDTGLFDIVKQYITPEDFTEEIYKKAAEILYAQFAEGALNPGKIVSMFQNEEEQREIAALFNARIHEIDGKQEREKALKETILRVKENSYNYRAAHIAVTDIAGTQKLIDDKRQLEALRKLHISIN</sequence>
<dbReference type="PANTHER" id="PTHR30313">
    <property type="entry name" value="DNA PRIMASE"/>
    <property type="match status" value="1"/>
</dbReference>
<accession>A0ABR7I6S1</accession>
<keyword evidence="8 12" id="KW-0862">Zinc</keyword>
<dbReference type="InterPro" id="IPR016136">
    <property type="entry name" value="DNA_helicase_N/primase_C"/>
</dbReference>
<proteinExistence type="inferred from homology"/>
<dbReference type="InterPro" id="IPR019475">
    <property type="entry name" value="DNA_primase_DnaB-bd"/>
</dbReference>
<keyword evidence="16" id="KW-1185">Reference proteome</keyword>
<keyword evidence="1 12" id="KW-0240">DNA-directed RNA polymerase</keyword>
<comment type="function">
    <text evidence="12 13">RNA polymerase that catalyzes the synthesis of short RNA molecules used as primers for DNA polymerase during DNA replication.</text>
</comment>
<dbReference type="SMART" id="SM00400">
    <property type="entry name" value="ZnF_CHCC"/>
    <property type="match status" value="1"/>
</dbReference>
<evidence type="ECO:0000256" key="4">
    <source>
        <dbReference type="ARBA" id="ARBA00022695"/>
    </source>
</evidence>
<keyword evidence="4 12" id="KW-0548">Nucleotidyltransferase</keyword>
<comment type="similarity">
    <text evidence="12 13">Belongs to the DnaG primase family.</text>
</comment>
<dbReference type="PIRSF" id="PIRSF002811">
    <property type="entry name" value="DnaG"/>
    <property type="match status" value="1"/>
</dbReference>
<keyword evidence="3 12" id="KW-0808">Transferase</keyword>
<evidence type="ECO:0000256" key="12">
    <source>
        <dbReference type="HAMAP-Rule" id="MF_00974"/>
    </source>
</evidence>
<evidence type="ECO:0000256" key="3">
    <source>
        <dbReference type="ARBA" id="ARBA00022679"/>
    </source>
</evidence>
<keyword evidence="9" id="KW-0460">Magnesium</keyword>
<dbReference type="PROSITE" id="PS50880">
    <property type="entry name" value="TOPRIM"/>
    <property type="match status" value="1"/>
</dbReference>
<evidence type="ECO:0000313" key="16">
    <source>
        <dbReference type="Proteomes" id="UP000621540"/>
    </source>
</evidence>
<evidence type="ECO:0000256" key="11">
    <source>
        <dbReference type="ARBA" id="ARBA00023163"/>
    </source>
</evidence>
<reference evidence="15 16" key="1">
    <citation type="submission" date="2020-08" db="EMBL/GenBank/DDBJ databases">
        <title>Genome public.</title>
        <authorList>
            <person name="Liu C."/>
            <person name="Sun Q."/>
        </authorList>
    </citation>
    <scope>NUCLEOTIDE SEQUENCE [LARGE SCALE GENOMIC DNA]</scope>
    <source>
        <strain evidence="15 16">BX0805</strain>
    </source>
</reference>
<keyword evidence="11 12" id="KW-0804">Transcription</keyword>
<dbReference type="Proteomes" id="UP000621540">
    <property type="component" value="Unassembled WGS sequence"/>
</dbReference>
<name>A0ABR7I6S1_9FIRM</name>
<dbReference type="EMBL" id="JACOQH010000001">
    <property type="protein sequence ID" value="MBC5752651.1"/>
    <property type="molecule type" value="Genomic_DNA"/>
</dbReference>
<dbReference type="InterPro" id="IPR037068">
    <property type="entry name" value="DNA_primase_core_N_sf"/>
</dbReference>
<dbReference type="Gene3D" id="3.90.580.10">
    <property type="entry name" value="Zinc finger, CHC2-type domain"/>
    <property type="match status" value="1"/>
</dbReference>
<dbReference type="InterPro" id="IPR034151">
    <property type="entry name" value="TOPRIM_DnaG_bac"/>
</dbReference>
<dbReference type="Pfam" id="PF08275">
    <property type="entry name" value="DNAG_N"/>
    <property type="match status" value="1"/>
</dbReference>
<comment type="cofactor">
    <cofactor evidence="12 13">
        <name>Zn(2+)</name>
        <dbReference type="ChEBI" id="CHEBI:29105"/>
    </cofactor>
    <text evidence="12 13">Binds 1 zinc ion per monomer.</text>
</comment>
<keyword evidence="2 12" id="KW-0639">Primosome</keyword>
<evidence type="ECO:0000256" key="1">
    <source>
        <dbReference type="ARBA" id="ARBA00022478"/>
    </source>
</evidence>
<dbReference type="Gene3D" id="1.10.860.10">
    <property type="entry name" value="DNAb Helicase, Chain A"/>
    <property type="match status" value="1"/>
</dbReference>
<dbReference type="SUPFAM" id="SSF57783">
    <property type="entry name" value="Zinc beta-ribbon"/>
    <property type="match status" value="1"/>
</dbReference>
<evidence type="ECO:0000256" key="7">
    <source>
        <dbReference type="ARBA" id="ARBA00022771"/>
    </source>
</evidence>
<feature type="domain" description="Toprim" evidence="14">
    <location>
        <begin position="256"/>
        <end position="337"/>
    </location>
</feature>
<dbReference type="InterPro" id="IPR002694">
    <property type="entry name" value="Znf_CHC2"/>
</dbReference>
<dbReference type="InterPro" id="IPR006295">
    <property type="entry name" value="DNA_primase_DnaG"/>
</dbReference>
<evidence type="ECO:0000256" key="2">
    <source>
        <dbReference type="ARBA" id="ARBA00022515"/>
    </source>
</evidence>
<dbReference type="NCBIfam" id="TIGR01391">
    <property type="entry name" value="dnaG"/>
    <property type="match status" value="1"/>
</dbReference>
<dbReference type="SUPFAM" id="SSF56731">
    <property type="entry name" value="DNA primase core"/>
    <property type="match status" value="1"/>
</dbReference>
<evidence type="ECO:0000256" key="5">
    <source>
        <dbReference type="ARBA" id="ARBA00022705"/>
    </source>
</evidence>
<dbReference type="InterPro" id="IPR013264">
    <property type="entry name" value="DNAG_N"/>
</dbReference>
<evidence type="ECO:0000259" key="14">
    <source>
        <dbReference type="PROSITE" id="PS50880"/>
    </source>
</evidence>
<dbReference type="InterPro" id="IPR050219">
    <property type="entry name" value="DnaG_primase"/>
</dbReference>
<keyword evidence="10 12" id="KW-0238">DNA-binding</keyword>
<evidence type="ECO:0000313" key="15">
    <source>
        <dbReference type="EMBL" id="MBC5752651.1"/>
    </source>
</evidence>
<dbReference type="PANTHER" id="PTHR30313:SF2">
    <property type="entry name" value="DNA PRIMASE"/>
    <property type="match status" value="1"/>
</dbReference>
<keyword evidence="6 12" id="KW-0479">Metal-binding</keyword>
<comment type="caution">
    <text evidence="15">The sequence shown here is derived from an EMBL/GenBank/DDBJ whole genome shotgun (WGS) entry which is preliminary data.</text>
</comment>
<evidence type="ECO:0000256" key="6">
    <source>
        <dbReference type="ARBA" id="ARBA00022723"/>
    </source>
</evidence>
<gene>
    <name evidence="12" type="primary">dnaG</name>
    <name evidence="15" type="ORF">H8Z76_01190</name>
</gene>
<dbReference type="InterPro" id="IPR030846">
    <property type="entry name" value="DnaG_bac"/>
</dbReference>
<evidence type="ECO:0000256" key="10">
    <source>
        <dbReference type="ARBA" id="ARBA00023125"/>
    </source>
</evidence>
<dbReference type="SMART" id="SM00493">
    <property type="entry name" value="TOPRIM"/>
    <property type="match status" value="1"/>
</dbReference>
<protein>
    <recommendedName>
        <fullName evidence="12 13">DNA primase</fullName>
        <ecNumber evidence="12">2.7.7.101</ecNumber>
    </recommendedName>
</protein>
<dbReference type="Gene3D" id="3.40.1360.10">
    <property type="match status" value="1"/>
</dbReference>
<evidence type="ECO:0000256" key="13">
    <source>
        <dbReference type="PIRNR" id="PIRNR002811"/>
    </source>
</evidence>
<dbReference type="InterPro" id="IPR006171">
    <property type="entry name" value="TOPRIM_dom"/>
</dbReference>
<evidence type="ECO:0000256" key="9">
    <source>
        <dbReference type="ARBA" id="ARBA00022842"/>
    </source>
</evidence>
<keyword evidence="7 12" id="KW-0863">Zinc-finger</keyword>
<keyword evidence="5 12" id="KW-0235">DNA replication</keyword>
<dbReference type="Pfam" id="PF13155">
    <property type="entry name" value="Toprim_2"/>
    <property type="match status" value="1"/>
</dbReference>
<dbReference type="CDD" id="cd03364">
    <property type="entry name" value="TOPRIM_DnaG_primases"/>
    <property type="match status" value="1"/>
</dbReference>